<dbReference type="Proteomes" id="UP000663834">
    <property type="component" value="Unassembled WGS sequence"/>
</dbReference>
<dbReference type="AlphaFoldDB" id="A0A816NJ08"/>
<dbReference type="EMBL" id="CAJNRF010006377">
    <property type="protein sequence ID" value="CAF2080512.1"/>
    <property type="molecule type" value="Genomic_DNA"/>
</dbReference>
<gene>
    <name evidence="12" type="ORF">BYL167_LOCUS17813</name>
    <name evidence="6" type="ORF">CJN711_LOCUS30741</name>
    <name evidence="7" type="ORF">KQP761_LOCUS28423</name>
    <name evidence="10" type="ORF">MBJ925_LOCUS19751</name>
    <name evidence="13" type="ORF">OVN521_LOCUS29272</name>
    <name evidence="11" type="ORF">SMN809_LOCUS15493</name>
    <name evidence="14" type="ORF">UXM345_LOCUS31159</name>
    <name evidence="9" type="ORF">WKI299_LOCUS16126</name>
    <name evidence="8" type="ORF">XDN619_LOCUS5737</name>
</gene>
<accession>A0A816NJ08</accession>
<evidence type="ECO:0000256" key="1">
    <source>
        <dbReference type="ARBA" id="ARBA00004574"/>
    </source>
</evidence>
<dbReference type="PANTHER" id="PTHR14513">
    <property type="entry name" value="PROTECTION OF TELOMERES 1"/>
    <property type="match status" value="1"/>
</dbReference>
<dbReference type="PANTHER" id="PTHR14513:SF0">
    <property type="entry name" value="PROTECTION OF TELOMERES PROTEIN 1"/>
    <property type="match status" value="1"/>
</dbReference>
<dbReference type="SUPFAM" id="SSF50249">
    <property type="entry name" value="Nucleic acid-binding proteins"/>
    <property type="match status" value="1"/>
</dbReference>
<organism evidence="8 16">
    <name type="scientific">Rotaria magnacalcarata</name>
    <dbReference type="NCBI Taxonomy" id="392030"/>
    <lineage>
        <taxon>Eukaryota</taxon>
        <taxon>Metazoa</taxon>
        <taxon>Spiralia</taxon>
        <taxon>Gnathifera</taxon>
        <taxon>Rotifera</taxon>
        <taxon>Eurotatoria</taxon>
        <taxon>Bdelloidea</taxon>
        <taxon>Philodinida</taxon>
        <taxon>Philodinidae</taxon>
        <taxon>Rotaria</taxon>
    </lineage>
</organism>
<dbReference type="GO" id="GO:0000783">
    <property type="term" value="C:nuclear telomere cap complex"/>
    <property type="evidence" value="ECO:0007669"/>
    <property type="project" value="TreeGrafter"/>
</dbReference>
<evidence type="ECO:0000256" key="3">
    <source>
        <dbReference type="ARBA" id="ARBA00022895"/>
    </source>
</evidence>
<dbReference type="EMBL" id="CAJOBH010007151">
    <property type="protein sequence ID" value="CAF4076282.1"/>
    <property type="molecule type" value="Genomic_DNA"/>
</dbReference>
<keyword evidence="15" id="KW-1185">Reference proteome</keyword>
<evidence type="ECO:0000313" key="13">
    <source>
        <dbReference type="EMBL" id="CAF4255634.1"/>
    </source>
</evidence>
<dbReference type="Proteomes" id="UP000663887">
    <property type="component" value="Unassembled WGS sequence"/>
</dbReference>
<comment type="subcellular location">
    <subcellularLocation>
        <location evidence="1">Chromosome</location>
        <location evidence="1">Telomere</location>
    </subcellularLocation>
</comment>
<evidence type="ECO:0000313" key="15">
    <source>
        <dbReference type="Proteomes" id="UP000663866"/>
    </source>
</evidence>
<dbReference type="EMBL" id="CAJOBI010006686">
    <property type="protein sequence ID" value="CAF4066503.1"/>
    <property type="molecule type" value="Genomic_DNA"/>
</dbReference>
<dbReference type="EMBL" id="CAJNRG010001609">
    <property type="protein sequence ID" value="CAF2034900.1"/>
    <property type="molecule type" value="Genomic_DNA"/>
</dbReference>
<evidence type="ECO:0000313" key="7">
    <source>
        <dbReference type="EMBL" id="CAF1643011.1"/>
    </source>
</evidence>
<protein>
    <recommendedName>
        <fullName evidence="5">Telomeric single stranded DNA binding POT1/Cdc13 domain-containing protein</fullName>
    </recommendedName>
</protein>
<dbReference type="Proteomes" id="UP000676336">
    <property type="component" value="Unassembled WGS sequence"/>
</dbReference>
<sequence length="235" mass="26543">MPSAQANTVAVNTTSNKYNYKTIDELNKLIQPSGAKWCLYGVIKFRREINLNCMLIGICDPTSYGKGQKGASCLLYRESFAGTIELPIQAEVGQLIRLHRMKITNYKPESGCIQLKSSNFYSWLIFDGKDDISHEPAAQSSISYSFSNDDCQKIDELRAWLLSLGDDETLHHELDFQFVLPDLKSFNDQSTQTIENEMKDNRTTTVATVKDIGESSEFFSATDESESPKKRLHTD</sequence>
<evidence type="ECO:0000313" key="16">
    <source>
        <dbReference type="Proteomes" id="UP000663887"/>
    </source>
</evidence>
<keyword evidence="3" id="KW-0779">Telomere</keyword>
<dbReference type="Pfam" id="PF02765">
    <property type="entry name" value="POT1"/>
    <property type="match status" value="1"/>
</dbReference>
<dbReference type="Gene3D" id="2.40.50.140">
    <property type="entry name" value="Nucleic acid-binding proteins"/>
    <property type="match status" value="1"/>
</dbReference>
<dbReference type="Proteomes" id="UP000663866">
    <property type="component" value="Unassembled WGS sequence"/>
</dbReference>
<dbReference type="GO" id="GO:0098505">
    <property type="term" value="F:G-rich strand telomeric DNA binding"/>
    <property type="evidence" value="ECO:0007669"/>
    <property type="project" value="TreeGrafter"/>
</dbReference>
<dbReference type="EMBL" id="CAJOBF010008611">
    <property type="protein sequence ID" value="CAF4258868.1"/>
    <property type="molecule type" value="Genomic_DNA"/>
</dbReference>
<dbReference type="GO" id="GO:0010521">
    <property type="term" value="F:telomerase inhibitor activity"/>
    <property type="evidence" value="ECO:0007669"/>
    <property type="project" value="TreeGrafter"/>
</dbReference>
<evidence type="ECO:0000313" key="10">
    <source>
        <dbReference type="EMBL" id="CAF2087534.1"/>
    </source>
</evidence>
<evidence type="ECO:0000256" key="4">
    <source>
        <dbReference type="ARBA" id="ARBA00023125"/>
    </source>
</evidence>
<dbReference type="GO" id="GO:0016233">
    <property type="term" value="P:telomere capping"/>
    <property type="evidence" value="ECO:0007669"/>
    <property type="project" value="TreeGrafter"/>
</dbReference>
<proteinExistence type="predicted"/>
<dbReference type="OrthoDB" id="2186770at2759"/>
<dbReference type="GO" id="GO:0032210">
    <property type="term" value="P:regulation of telomere maintenance via telomerase"/>
    <property type="evidence" value="ECO:0007669"/>
    <property type="project" value="TreeGrafter"/>
</dbReference>
<dbReference type="Proteomes" id="UP000663855">
    <property type="component" value="Unassembled WGS sequence"/>
</dbReference>
<dbReference type="EMBL" id="CAJNOW010015572">
    <property type="protein sequence ID" value="CAF1643011.1"/>
    <property type="molecule type" value="Genomic_DNA"/>
</dbReference>
<reference evidence="8" key="1">
    <citation type="submission" date="2021-02" db="EMBL/GenBank/DDBJ databases">
        <authorList>
            <person name="Nowell W R."/>
        </authorList>
    </citation>
    <scope>NUCLEOTIDE SEQUENCE</scope>
</reference>
<evidence type="ECO:0000259" key="5">
    <source>
        <dbReference type="Pfam" id="PF02765"/>
    </source>
</evidence>
<feature type="domain" description="Telomeric single stranded DNA binding POT1/Cdc13" evidence="5">
    <location>
        <begin position="27"/>
        <end position="161"/>
    </location>
</feature>
<dbReference type="InterPro" id="IPR011564">
    <property type="entry name" value="Telomer_end-bd_POT1/Cdc13"/>
</dbReference>
<dbReference type="InterPro" id="IPR012340">
    <property type="entry name" value="NA-bd_OB-fold"/>
</dbReference>
<evidence type="ECO:0000313" key="9">
    <source>
        <dbReference type="EMBL" id="CAF2080512.1"/>
    </source>
</evidence>
<dbReference type="EMBL" id="CAJNOV010014569">
    <property type="protein sequence ID" value="CAF1555480.1"/>
    <property type="molecule type" value="Genomic_DNA"/>
</dbReference>
<dbReference type="EMBL" id="CAJOBG010008954">
    <property type="protein sequence ID" value="CAF4255634.1"/>
    <property type="molecule type" value="Genomic_DNA"/>
</dbReference>
<dbReference type="Proteomes" id="UP000663856">
    <property type="component" value="Unassembled WGS sequence"/>
</dbReference>
<comment type="caution">
    <text evidence="8">The sequence shown here is derived from an EMBL/GenBank/DDBJ whole genome shotgun (WGS) entry which is preliminary data.</text>
</comment>
<dbReference type="Proteomes" id="UP000663824">
    <property type="component" value="Unassembled WGS sequence"/>
</dbReference>
<evidence type="ECO:0000313" key="14">
    <source>
        <dbReference type="EMBL" id="CAF4258868.1"/>
    </source>
</evidence>
<dbReference type="Proteomes" id="UP000681967">
    <property type="component" value="Unassembled WGS sequence"/>
</dbReference>
<keyword evidence="2" id="KW-0158">Chromosome</keyword>
<evidence type="ECO:0000313" key="6">
    <source>
        <dbReference type="EMBL" id="CAF1555480.1"/>
    </source>
</evidence>
<evidence type="ECO:0000313" key="11">
    <source>
        <dbReference type="EMBL" id="CAF4066503.1"/>
    </source>
</evidence>
<evidence type="ECO:0000313" key="8">
    <source>
        <dbReference type="EMBL" id="CAF2034900.1"/>
    </source>
</evidence>
<evidence type="ECO:0000256" key="2">
    <source>
        <dbReference type="ARBA" id="ARBA00022454"/>
    </source>
</evidence>
<dbReference type="Proteomes" id="UP000663842">
    <property type="component" value="Unassembled WGS sequence"/>
</dbReference>
<dbReference type="InterPro" id="IPR028389">
    <property type="entry name" value="POT1"/>
</dbReference>
<dbReference type="EMBL" id="CAJNRE010010038">
    <property type="protein sequence ID" value="CAF2087534.1"/>
    <property type="molecule type" value="Genomic_DNA"/>
</dbReference>
<name>A0A816NJ08_9BILA</name>
<keyword evidence="4" id="KW-0238">DNA-binding</keyword>
<evidence type="ECO:0000313" key="12">
    <source>
        <dbReference type="EMBL" id="CAF4076282.1"/>
    </source>
</evidence>